<dbReference type="FunFam" id="3.40.50.720:FF:000021">
    <property type="entry name" value="D-3-phosphoglycerate dehydrogenase"/>
    <property type="match status" value="1"/>
</dbReference>
<protein>
    <submittedName>
        <fullName evidence="8">Phosphoglycerate dehydrogenase</fullName>
    </submittedName>
</protein>
<dbReference type="InterPro" id="IPR029752">
    <property type="entry name" value="D-isomer_DH_CS1"/>
</dbReference>
<dbReference type="PROSITE" id="PS00065">
    <property type="entry name" value="D_2_HYDROXYACID_DH_1"/>
    <property type="match status" value="1"/>
</dbReference>
<evidence type="ECO:0000256" key="2">
    <source>
        <dbReference type="ARBA" id="ARBA00022605"/>
    </source>
</evidence>
<dbReference type="GO" id="GO:0051287">
    <property type="term" value="F:NAD binding"/>
    <property type="evidence" value="ECO:0007669"/>
    <property type="project" value="InterPro"/>
</dbReference>
<dbReference type="EMBL" id="CP003537">
    <property type="protein sequence ID" value="AGH95926.1"/>
    <property type="molecule type" value="Genomic_DNA"/>
</dbReference>
<dbReference type="InterPro" id="IPR006140">
    <property type="entry name" value="D-isomer_DH_NAD-bd"/>
</dbReference>
<dbReference type="Pfam" id="PF00389">
    <property type="entry name" value="2-Hacid_dh"/>
    <property type="match status" value="1"/>
</dbReference>
<evidence type="ECO:0000256" key="4">
    <source>
        <dbReference type="ARBA" id="ARBA00023027"/>
    </source>
</evidence>
<dbReference type="InterPro" id="IPR036291">
    <property type="entry name" value="NAD(P)-bd_dom_sf"/>
</dbReference>
<dbReference type="Proteomes" id="UP000012040">
    <property type="component" value="Chromosome"/>
</dbReference>
<keyword evidence="3 5" id="KW-0560">Oxidoreductase</keyword>
<accession>M4VD15</accession>
<reference evidence="8 9" key="1">
    <citation type="journal article" date="2013" name="ISME J.">
        <title>By their genes ye shall know them: genomic signatures of predatory bacteria.</title>
        <authorList>
            <person name="Pasternak Z."/>
            <person name="Pietrokovski S."/>
            <person name="Rotem O."/>
            <person name="Gophna U."/>
            <person name="Lurie-Weinberger M.N."/>
            <person name="Jurkevitch E."/>
        </authorList>
    </citation>
    <scope>NUCLEOTIDE SEQUENCE [LARGE SCALE GENOMIC DNA]</scope>
    <source>
        <strain evidence="8 9">JSS</strain>
    </source>
</reference>
<dbReference type="Gene3D" id="3.40.50.720">
    <property type="entry name" value="NAD(P)-binding Rossmann-like Domain"/>
    <property type="match status" value="2"/>
</dbReference>
<feature type="domain" description="D-isomer specific 2-hydroxyacid dehydrogenase NAD-binding" evidence="7">
    <location>
        <begin position="107"/>
        <end position="281"/>
    </location>
</feature>
<dbReference type="PROSITE" id="PS00670">
    <property type="entry name" value="D_2_HYDROXYACID_DH_2"/>
    <property type="match status" value="1"/>
</dbReference>
<dbReference type="PANTHER" id="PTHR42789:SF1">
    <property type="entry name" value="D-ISOMER SPECIFIC 2-HYDROXYACID DEHYDROGENASE FAMILY PROTEIN (AFU_ORTHOLOGUE AFUA_6G10090)"/>
    <property type="match status" value="1"/>
</dbReference>
<evidence type="ECO:0000313" key="9">
    <source>
        <dbReference type="Proteomes" id="UP000012040"/>
    </source>
</evidence>
<evidence type="ECO:0000313" key="8">
    <source>
        <dbReference type="EMBL" id="AGH95926.1"/>
    </source>
</evidence>
<organism evidence="8 9">
    <name type="scientific">Pseudobdellovibrio exovorus JSS</name>
    <dbReference type="NCBI Taxonomy" id="1184267"/>
    <lineage>
        <taxon>Bacteria</taxon>
        <taxon>Pseudomonadati</taxon>
        <taxon>Bdellovibrionota</taxon>
        <taxon>Bdellovibrionia</taxon>
        <taxon>Bdellovibrionales</taxon>
        <taxon>Pseudobdellovibrionaceae</taxon>
        <taxon>Pseudobdellovibrio</taxon>
    </lineage>
</organism>
<dbReference type="SUPFAM" id="SSF52283">
    <property type="entry name" value="Formate/glycerate dehydrogenase catalytic domain-like"/>
    <property type="match status" value="1"/>
</dbReference>
<dbReference type="CDD" id="cd12173">
    <property type="entry name" value="PGDH_4"/>
    <property type="match status" value="1"/>
</dbReference>
<sequence>MNMNSDIKNILICERFDLEALLELKKNKKFLVENYSDEKSETADALVIRSKFRITAAQLDKSPNLKLIVTCTSGFDHIDLEETQKRSITVMFTPEANAISAAELAWSLLMAANRQVCAAHREMKAGKWNREPFLGHELSGKTLGIIGLGRIGSRVANFAKAFGMKTLAFDPYQDEAVFQQTQALRVSYEEILKQSDFLSFHVPATFETKNMFSRSQIEYVNPEVIIVNTSRGSAINEDDLADALLDKKIRFAALDVFQKEPLTRDSKLNKCQNVILTPHLGAYTEEAFSKASLEAAQRVTEFFELNKTLNTLPLKNDWGSLSFAERV</sequence>
<evidence type="ECO:0000259" key="6">
    <source>
        <dbReference type="Pfam" id="PF00389"/>
    </source>
</evidence>
<dbReference type="InterPro" id="IPR029753">
    <property type="entry name" value="D-isomer_DH_CS"/>
</dbReference>
<dbReference type="PANTHER" id="PTHR42789">
    <property type="entry name" value="D-ISOMER SPECIFIC 2-HYDROXYACID DEHYDROGENASE FAMILY PROTEIN (AFU_ORTHOLOGUE AFUA_6G10090)"/>
    <property type="match status" value="1"/>
</dbReference>
<evidence type="ECO:0000256" key="1">
    <source>
        <dbReference type="ARBA" id="ARBA00005854"/>
    </source>
</evidence>
<keyword evidence="4" id="KW-0520">NAD</keyword>
<keyword evidence="9" id="KW-1185">Reference proteome</keyword>
<dbReference type="RefSeq" id="WP_015470416.1">
    <property type="nucleotide sequence ID" value="NC_020813.1"/>
</dbReference>
<evidence type="ECO:0000259" key="7">
    <source>
        <dbReference type="Pfam" id="PF02826"/>
    </source>
</evidence>
<dbReference type="SUPFAM" id="SSF51735">
    <property type="entry name" value="NAD(P)-binding Rossmann-fold domains"/>
    <property type="match status" value="1"/>
</dbReference>
<dbReference type="HOGENOM" id="CLU_019796_1_3_7"/>
<dbReference type="GO" id="GO:0016616">
    <property type="term" value="F:oxidoreductase activity, acting on the CH-OH group of donors, NAD or NADP as acceptor"/>
    <property type="evidence" value="ECO:0007669"/>
    <property type="project" value="InterPro"/>
</dbReference>
<dbReference type="KEGG" id="bex:A11Q_1710"/>
<feature type="domain" description="D-isomer specific 2-hydroxyacid dehydrogenase catalytic" evidence="6">
    <location>
        <begin position="38"/>
        <end position="308"/>
    </location>
</feature>
<dbReference type="eggNOG" id="COG1052">
    <property type="taxonomic scope" value="Bacteria"/>
</dbReference>
<dbReference type="GO" id="GO:0008652">
    <property type="term" value="P:amino acid biosynthetic process"/>
    <property type="evidence" value="ECO:0007669"/>
    <property type="project" value="UniProtKB-KW"/>
</dbReference>
<proteinExistence type="inferred from homology"/>
<keyword evidence="2" id="KW-0028">Amino-acid biosynthesis</keyword>
<dbReference type="STRING" id="1184267.A11Q_1710"/>
<dbReference type="Pfam" id="PF02826">
    <property type="entry name" value="2-Hacid_dh_C"/>
    <property type="match status" value="1"/>
</dbReference>
<dbReference type="InterPro" id="IPR050857">
    <property type="entry name" value="D-2-hydroxyacid_DH"/>
</dbReference>
<evidence type="ECO:0000256" key="3">
    <source>
        <dbReference type="ARBA" id="ARBA00023002"/>
    </source>
</evidence>
<evidence type="ECO:0000256" key="5">
    <source>
        <dbReference type="RuleBase" id="RU003719"/>
    </source>
</evidence>
<dbReference type="AlphaFoldDB" id="M4VD15"/>
<name>M4VD15_9BACT</name>
<gene>
    <name evidence="8" type="ORF">A11Q_1710</name>
</gene>
<dbReference type="InterPro" id="IPR006139">
    <property type="entry name" value="D-isomer_2_OHA_DH_cat_dom"/>
</dbReference>
<comment type="similarity">
    <text evidence="1 5">Belongs to the D-isomer specific 2-hydroxyacid dehydrogenase family.</text>
</comment>
<dbReference type="PATRIC" id="fig|1184267.3.peg.1731"/>